<protein>
    <submittedName>
        <fullName evidence="6">LysM peptidoglycan-binding domain-containing protein</fullName>
    </submittedName>
</protein>
<keyword evidence="2" id="KW-0175">Coiled coil</keyword>
<dbReference type="Gene3D" id="2.180.10.10">
    <property type="entry name" value="RHS repeat-associated core"/>
    <property type="match status" value="10"/>
</dbReference>
<evidence type="ECO:0000313" key="7">
    <source>
        <dbReference type="Proteomes" id="UP000259465"/>
    </source>
</evidence>
<feature type="transmembrane region" description="Helical" evidence="4">
    <location>
        <begin position="4152"/>
        <end position="4177"/>
    </location>
</feature>
<dbReference type="PANTHER" id="PTHR32305:SF15">
    <property type="entry name" value="PROTEIN RHSA-RELATED"/>
    <property type="match status" value="1"/>
</dbReference>
<dbReference type="PANTHER" id="PTHR32305">
    <property type="match status" value="1"/>
</dbReference>
<reference evidence="6 7" key="1">
    <citation type="submission" date="2018-08" db="EMBL/GenBank/DDBJ databases">
        <title>Complete genome sequence of JP2-74.</title>
        <authorList>
            <person name="Wu L."/>
        </authorList>
    </citation>
    <scope>NUCLEOTIDE SEQUENCE [LARGE SCALE GENOMIC DNA]</scope>
    <source>
        <strain evidence="6 7">JP2-74</strain>
    </source>
</reference>
<feature type="domain" description="LysM" evidence="5">
    <location>
        <begin position="4052"/>
        <end position="4099"/>
    </location>
</feature>
<keyword evidence="4" id="KW-0472">Membrane</keyword>
<feature type="coiled-coil region" evidence="2">
    <location>
        <begin position="4368"/>
        <end position="4396"/>
    </location>
</feature>
<dbReference type="InterPro" id="IPR018392">
    <property type="entry name" value="LysM"/>
</dbReference>
<dbReference type="Gene3D" id="3.10.350.10">
    <property type="entry name" value="LysM domain"/>
    <property type="match status" value="1"/>
</dbReference>
<dbReference type="Gene3D" id="2.60.120.260">
    <property type="entry name" value="Galactose-binding domain-like"/>
    <property type="match status" value="1"/>
</dbReference>
<dbReference type="Pfam" id="PF25023">
    <property type="entry name" value="TEN_YD-shell"/>
    <property type="match status" value="2"/>
</dbReference>
<dbReference type="InterPro" id="IPR031325">
    <property type="entry name" value="RHS_repeat"/>
</dbReference>
<dbReference type="Proteomes" id="UP000259465">
    <property type="component" value="Chromosome"/>
</dbReference>
<dbReference type="EMBL" id="CP031968">
    <property type="protein sequence ID" value="AXT45241.1"/>
    <property type="molecule type" value="Genomic_DNA"/>
</dbReference>
<keyword evidence="1" id="KW-0677">Repeat</keyword>
<dbReference type="InterPro" id="IPR050708">
    <property type="entry name" value="T6SS_VgrG/RHS"/>
</dbReference>
<dbReference type="SMART" id="SM00257">
    <property type="entry name" value="LysM"/>
    <property type="match status" value="1"/>
</dbReference>
<organism evidence="6 7">
    <name type="scientific">Chromobacterium rhizoryzae</name>
    <dbReference type="NCBI Taxonomy" id="1778675"/>
    <lineage>
        <taxon>Bacteria</taxon>
        <taxon>Pseudomonadati</taxon>
        <taxon>Pseudomonadota</taxon>
        <taxon>Betaproteobacteria</taxon>
        <taxon>Neisseriales</taxon>
        <taxon>Chromobacteriaceae</taxon>
        <taxon>Chromobacterium</taxon>
    </lineage>
</organism>
<accession>A0AAD0RQK1</accession>
<keyword evidence="4" id="KW-1133">Transmembrane helix</keyword>
<dbReference type="KEGG" id="crz:D1345_03135"/>
<feature type="transmembrane region" description="Helical" evidence="4">
    <location>
        <begin position="4189"/>
        <end position="4215"/>
    </location>
</feature>
<gene>
    <name evidence="6" type="ORF">D1345_03135</name>
</gene>
<evidence type="ECO:0000256" key="3">
    <source>
        <dbReference type="SAM" id="MobiDB-lite"/>
    </source>
</evidence>
<dbReference type="InterPro" id="IPR011044">
    <property type="entry name" value="Quino_amine_DH_bsu"/>
</dbReference>
<proteinExistence type="predicted"/>
<dbReference type="Pfam" id="PF01476">
    <property type="entry name" value="LysM"/>
    <property type="match status" value="1"/>
</dbReference>
<dbReference type="InterPro" id="IPR006530">
    <property type="entry name" value="YD"/>
</dbReference>
<dbReference type="Pfam" id="PF05593">
    <property type="entry name" value="RHS_repeat"/>
    <property type="match status" value="11"/>
</dbReference>
<feature type="compositionally biased region" description="Pro residues" evidence="3">
    <location>
        <begin position="4129"/>
        <end position="4138"/>
    </location>
</feature>
<dbReference type="Gene3D" id="3.90.930.1">
    <property type="match status" value="1"/>
</dbReference>
<feature type="region of interest" description="Disordered" evidence="3">
    <location>
        <begin position="4121"/>
        <end position="4143"/>
    </location>
</feature>
<evidence type="ECO:0000256" key="2">
    <source>
        <dbReference type="SAM" id="Coils"/>
    </source>
</evidence>
<evidence type="ECO:0000256" key="4">
    <source>
        <dbReference type="SAM" id="Phobius"/>
    </source>
</evidence>
<dbReference type="SUPFAM" id="SSF50969">
    <property type="entry name" value="YVTN repeat-like/Quinoprotein amine dehydrogenase"/>
    <property type="match status" value="1"/>
</dbReference>
<name>A0AAD0RQK1_9NEIS</name>
<dbReference type="InterPro" id="IPR056823">
    <property type="entry name" value="TEN-like_YD-shell"/>
</dbReference>
<evidence type="ECO:0000313" key="6">
    <source>
        <dbReference type="EMBL" id="AXT45241.1"/>
    </source>
</evidence>
<evidence type="ECO:0000259" key="5">
    <source>
        <dbReference type="PROSITE" id="PS51782"/>
    </source>
</evidence>
<dbReference type="RefSeq" id="WP_118266559.1">
    <property type="nucleotide sequence ID" value="NZ_CP031968.1"/>
</dbReference>
<keyword evidence="7" id="KW-1185">Reference proteome</keyword>
<dbReference type="NCBIfam" id="TIGR01643">
    <property type="entry name" value="YD_repeat_2x"/>
    <property type="match status" value="21"/>
</dbReference>
<dbReference type="PROSITE" id="PS51782">
    <property type="entry name" value="LYSM"/>
    <property type="match status" value="1"/>
</dbReference>
<sequence length="4752" mass="513310">MVAVVSGVGLGLQNSSLAALGGQGQLGEAAFGRGGERVYVNAGNGNLVLQRRDEFLAGNGLPIQLLRTYNSQGRGGDAGNWRLGYSRQLFDFNGAPGSAGSQLRRQAEDGSDTLYRYDTARGLYLAQGGAGAEDTVRWDGQAWTWTDGDSRSQERYDGAGRLQQVQSRDGQTVTLDYDGAGRIVGLRSADGETLFVDYDAQGHLSQLRSVYRDGEQSKTLTRTRYGYDEQNRLSSVITDLSPDDNSVADGQVYTTRYVYDGASQRLASLQQSDGSRLDFAYAQVDGDYRVLSVSDVRGEQTLTTTFDYDAGGQRTVVRDAAGLRTELNYRDGLLQRVAAGGVEQRFDYDEHGRVSAVTDGRGQSSRFDYDAAGNRVGVRDAQGQQTRRRYNAQNQVLSETVDGAGTRRNVYDASGLRLRFSLSAEGRVEERRYDAQGREVSRLLYQGGVFAGADDATGEAELQAWAARQDRSRIERTDTSYDLRGLVAGTTRYATLDAEGKGVADGRHSGVRYVYDPAGNLLQKLDGVSGAVLADYLYDGLNRVVRSRDGHGVATTTVYQDAQRQTRISLSNGLSTVSSYDAAGQLLSVVQQDAGGALGTARTEYNARQLPVKLTDANGAASYLLYDERGRKVGQIDAAGGVTEWRYNGNDQVIASVRYATRVDPSRLSGDPATLSLAALRPAANPAEDRVERRLYDSLGRLIQTIDAEGGVERHQYDAAGRLTHSTRYATRLSADTLAALASQAGELDPADAKLQPAADPTGDRVSRRYYDRDGLLLASLDGEGYLSETRYDGAGRALDTVRYAQRAQAGDSLDALRPPRDDADQRTRNLYDGAGRLVGRIDAEGYLDETVYDGQGRIAQTIRYATRVGGGDSLAALRPAADRNDRQVLRQYDAADRLLREEHRPSGLIVRYQYDAQGQVIATTREAGDDTRSQLKRYDSQGRLSQELSGEGAQALSALGADASAQQIDAVWARWGTRHYYNAGGQRTASLGPDGQGGAGARTLYYYDAAGRLSHTLNSLGEISEVRYNAFGEVIATQRYATRLGADALAAQNGGSSSALPGGLQSDSDRLETNQYNRLGQRIAAGDRLNAEREQWSYNAFGEAVGHRLRLDAARSSLQNNGYDRRGQLQSQSRDAEGLALRTTSSYDAFGRQIESVDANGNRRRIDYDKLGRQIRVQDPQGGRQSSVYDAFGRVLSQTDALGHVTATAYDDANGRVTVTQADGVQLITQKNGHGDTVKLIDGLGQATSYRYNRDGQLLSTTTPAGTTRSTYDSAGHQIESVDANGTRTVYQYDAAGRVLQRTVDPDGLKLSSRTEYDAQGRVLRQTEPNGRVSEQRYDAAGRLQSLIVDPDGLKLSTVYGYDAQGRQIRVTEAAGTAQAKTTEYEYDGAGRRVRETVDPEGLKQSTVYQYDGNGNVVAKTDAMGNIARYIYDGNDRVRYSLNTLGHLTETVYDAAGQAVQSRRYATPVSVYSLGTALTESDLSGKVTTHEKDQSTRTVYDAMGRPSLSIDAAGYVTERRYDAAGRVTDTIRYAKSLAQMGLSAERLQDGARANLLRNSLFEASAPGKVANWGYGAWNADAEVGGNLNADWRVAEGLAGENTVYLHQTGRHPQDAYQELVQSVPVQAGRRYAFSVYTGAHRANTSLHIVWFNAAGQALGATSEQTGAHRNTPAENLPGGLALKGYKRTVADGVAPAGAVRGVATLRKTNTAVGENDSWLFATRAQFEELALDASGPSDWKPALVADAADQHSRSFYDAAGRPSLSVDAQGYVTERRYDAAGNVTDTIRYAKSLAQMGLSAEGLQDGARANLLRNSLFEASAPGKVAGWDYAAWNAAAEVGGNLDADWRVAEGLAGENTVYLHQTGRHPQDAYQELVQSVPVQAGRRYAFSAYTGAHRANTSLHIVWFNAAGQALGATSEQTGAHRNTPAENLPGGPALKGYKRTVADGIAPEGAVRGVATLRKTNTAVGENDSWLFAARAQFEELALDASGPSDWKPTLVTDAADQITHQSYDAAGRLIGETRGDGKQQASTTYQLDALGKRIVETDANGHATRRDYDLLGRLIRETDALGGVTVTDYDAFGNAVKITDPRGYSGYNYYDALGRQTLHVDPEGYATGTEYDALGNTTRITRYATRVDAAALKAGVAPALIVDAQRDAVTRIEHDALGRQNRIFDAEGGVERMAYDSFSNKLKYFSKLGGIYHYVYDAQGRVLKEISPSGIVKRFEYDGFGNRTLQVEAEGKPEQRTTRYQYDGNNRLIRQTSDTVSIYTLDGGEATVSPSQSWRYDAAGRQIEFTDANGQITRSRYDALGRKTAERNGDGVLSEWDYDAAGNVKAQRVYASPVGLPADGGVPAPANADVRETRYVYDGNNRLIETRLPAQTVGQRDAASGQYTVATQDLVSRQRYDANGNLIETTDARGGRSRHYYDRAGHKLLSIDAAGYATAWDYDAGGRAIRETRYASAIAGGDELDSVRQQLQPHVDDRVRETDYDRMGRISVERTLKLQVASADGQSQTAVTATTRYQYNALGKVTQKTDAAGQVTDWRYDAQGRETRRQDAAYTDYEGRSVRPTSDSEYNGLDQLSRQIRRGLDEASEADDQIVRYQYGIGGRLLSQSDAMGHGIRYDYDAAGQLTRSQRARRQADGSEVNDVTGYRYDAAGRQTERRDQATGMRFETRYNAYGEIAGKRTSADGQGAWQEFADYDGAGRVFRRNEGGVTRAYLYDASGNATLQIESDSVDLRQMSRDQILAAINRPDSGLRLTVSEYDGRNQRVATYQPKMVNARDQALVQAERWVSAVPQEGSGGVVSAGDSKAPGVAVEKNPLVGGAVDIGNAGKVALDFTFVDVEWWDDGWGSKGIYGYWAGGMNFNIKLPSPSYEYGDGVFDIEIVDSYGGKKIIKSNNVSGGIINLKHKFARNDIDDHISFLVRQDGFSINLFKFVGSERKLVSKFSVAPLGLKWSFNGGGFSGDLAVPPGKISGGDFANSAPRQVYFNQQPTDTTQLVLYTRPAGSNAGWQYVYVPQLQANGQNVKGQFALDWSGMARGNYEFRYVAMDAAGKVLNTRQGTMNLNDSAPTITQSEAAVDSAFMYNTGWVNLTNLGEAAVSSRLRFRAPGGEWGASQVLAATGVKGWFQFNPAQYGLAAGQSWEYELDRLDASGKSLGAVVGSFRPGEAASVTQPMAWRDQPQIVHIGGNQPAAASRGLIRYRTAGGAWAEAPLSRAANGEWDWDSSALAKGLSAPTVYEFEYQLFDAKGLMLNRAGGQLTLGGGAVSVNSKGLTLPLLVSFNPPQTQAAQLLLSYRSKGSQGAWTQVTLSRNGQGQFALDANALAAGDYEYRYQLADAQGALLTGSDGAALDVSGYLRRHSGVDSARLNWVITGTSQSEHNIIRRQQYNAFGEVSSETDGRGNVTTFEYSAFGQLLAKQDPETAITLADGSSVQRAPRTQYRYDALGNLVATVDANGQLNRQSWLAGGERGQGKSGGEIHADGGVKQLGYDVFGNLRVSVDEIGRRSDYRYNANNQLIRQDRAARADGRRGVDEYDYDSAGQRIVHRSTSDGKDSLADTTQYDSLGRVLATVSAAGRRVAYRYQWDAAIAGAGGIVVGGWHSVKTDANGRSQTDDVSLFGHKVAHVDLGNHRFSYRYNHAGQVAEQSGSTGQHITYQYYGNGYLKSLSDHALDSYTLYEYDQDGNKTFEGYTSLNSQSREFYQYADIQYDALGRVTQIKDPKFLITYRYDAVGNRLNVNSVYHDGVNGQQRTQDYWYRYDSMNRFVTTKGSLVNGQIGRGPQGGDGVDLLYNAAGERVQATYAANGNVETYSYSADGYLESTRINGKLVAQRDNDLLGRATAYREYRWNGDGGVSSQTQSRYDADHKLLQQTRDGATTTYTLMADGTLASSAQSSSGTTTTSYYGYEWWDEAKQSTITAQPYNKDAPGWEKGYSHLSYNVNGHLAEARDEVGQRSLRYVNNAQGLVLKREEIAKGSTYKRQDYYFLDGKQIGSVGNDGASRVDYAQALAQSQIGNRKDQYREGQPVNSADFDQNYEPIGPSYPGQTPGFVTVKAGDTLQSLAASLWGDQAMWYLLADANSLSGSEALMAGQVLKVPNKVTNVHNNSGTYRVYNPGEAIGDVTPTLPDPPPPPPQDGGGGGGCGGFGSIFVAIVAVVAVVVTAGALAPILAPGLAAAGSGLMASGLAVLGSAGASLGALAAAGIAGAVGSIVSQGVAMAMGMQDRFSWGQVGLSAFSAAATAGLAGASNTSSLSAFAGKGLGETVARTMAVNAMTQGVGMATGLQKSFNWTSVAASGAAAGVSGWMGDSLGWKSSDPVAGVGYGTLRGLVSGGIQSQLTGQRPNWSAIAAESFGSALGDQVVSGIQSRDQQRQQQQQRLADAMAEQLAEAKQTRYDTRGVMVADGGKWSRGQEILSDAGPGYSVDGTALRPVSQPLLPLAVDDYDPSRVEVPAQMREMTEAEGFFAFNPVGQTMRAVGRAGIGLLREGDAFFGDVLNRSQSGMASLLGIEGNASPDAQSQFFQSVDQKGWGTTLGYTAWGMMSGPMRTTADFASGLYLHSPDRIGQSGFELLSMGAGGLAARGLRLTGAGEGWSLNFQMGPAHNVANYSRLKSYYRSLDFDYISPGELNLNAPPPVDLSRAYVPRSRNGEVLPLLMDDRKVVVYPMVEAEGRAHTALGSTVSSRTGVTYRQSATFINGSGIPWGRVDWYDHGLPLDHPKVHIHPLKPLMNKSGVVVDWQQGNIAPFFGH</sequence>
<dbReference type="InterPro" id="IPR036779">
    <property type="entry name" value="LysM_dom_sf"/>
</dbReference>
<dbReference type="CDD" id="cd00118">
    <property type="entry name" value="LysM"/>
    <property type="match status" value="1"/>
</dbReference>
<evidence type="ECO:0000256" key="1">
    <source>
        <dbReference type="ARBA" id="ARBA00022737"/>
    </source>
</evidence>
<keyword evidence="4" id="KW-0812">Transmembrane</keyword>